<evidence type="ECO:0000256" key="4">
    <source>
        <dbReference type="ARBA" id="ARBA00023284"/>
    </source>
</evidence>
<evidence type="ECO:0000313" key="7">
    <source>
        <dbReference type="EMBL" id="MDF2954280.1"/>
    </source>
</evidence>
<keyword evidence="3" id="KW-1015">Disulfide bond</keyword>
<proteinExistence type="predicted"/>
<dbReference type="SUPFAM" id="SSF52833">
    <property type="entry name" value="Thioredoxin-like"/>
    <property type="match status" value="1"/>
</dbReference>
<keyword evidence="2" id="KW-0201">Cytochrome c-type biogenesis</keyword>
<evidence type="ECO:0000256" key="1">
    <source>
        <dbReference type="ARBA" id="ARBA00004196"/>
    </source>
</evidence>
<evidence type="ECO:0000313" key="8">
    <source>
        <dbReference type="Proteomes" id="UP001144110"/>
    </source>
</evidence>
<dbReference type="AlphaFoldDB" id="A0AAE3P541"/>
<dbReference type="InterPro" id="IPR050553">
    <property type="entry name" value="Thioredoxin_ResA/DsbE_sf"/>
</dbReference>
<dbReference type="PANTHER" id="PTHR42852:SF6">
    <property type="entry name" value="THIOL:DISULFIDE INTERCHANGE PROTEIN DSBE"/>
    <property type="match status" value="1"/>
</dbReference>
<evidence type="ECO:0000256" key="5">
    <source>
        <dbReference type="SAM" id="Phobius"/>
    </source>
</evidence>
<dbReference type="Pfam" id="PF00578">
    <property type="entry name" value="AhpC-TSA"/>
    <property type="match status" value="1"/>
</dbReference>
<keyword evidence="4" id="KW-0676">Redox-active center</keyword>
<organism evidence="7 8">
    <name type="scientific">Candidatus Thermodesulfobacterium syntrophicum</name>
    <dbReference type="NCBI Taxonomy" id="3060442"/>
    <lineage>
        <taxon>Bacteria</taxon>
        <taxon>Pseudomonadati</taxon>
        <taxon>Thermodesulfobacteriota</taxon>
        <taxon>Thermodesulfobacteria</taxon>
        <taxon>Thermodesulfobacteriales</taxon>
        <taxon>Thermodesulfobacteriaceae</taxon>
        <taxon>Thermodesulfobacterium</taxon>
    </lineage>
</organism>
<name>A0AAE3P541_9BACT</name>
<dbReference type="Proteomes" id="UP001144110">
    <property type="component" value="Unassembled WGS sequence"/>
</dbReference>
<keyword evidence="7" id="KW-0413">Isomerase</keyword>
<dbReference type="GO" id="GO:0030313">
    <property type="term" value="C:cell envelope"/>
    <property type="evidence" value="ECO:0007669"/>
    <property type="project" value="UniProtKB-SubCell"/>
</dbReference>
<feature type="domain" description="Thioredoxin" evidence="6">
    <location>
        <begin position="37"/>
        <end position="176"/>
    </location>
</feature>
<gene>
    <name evidence="7" type="ORF">OD816_001525</name>
</gene>
<dbReference type="GO" id="GO:0016491">
    <property type="term" value="F:oxidoreductase activity"/>
    <property type="evidence" value="ECO:0007669"/>
    <property type="project" value="InterPro"/>
</dbReference>
<keyword evidence="5" id="KW-1133">Transmembrane helix</keyword>
<dbReference type="InterPro" id="IPR036249">
    <property type="entry name" value="Thioredoxin-like_sf"/>
</dbReference>
<dbReference type="CDD" id="cd02966">
    <property type="entry name" value="TlpA_like_family"/>
    <property type="match status" value="1"/>
</dbReference>
<dbReference type="PANTHER" id="PTHR42852">
    <property type="entry name" value="THIOL:DISULFIDE INTERCHANGE PROTEIN DSBE"/>
    <property type="match status" value="1"/>
</dbReference>
<feature type="transmembrane region" description="Helical" evidence="5">
    <location>
        <begin position="65"/>
        <end position="85"/>
    </location>
</feature>
<keyword evidence="5" id="KW-0812">Transmembrane</keyword>
<dbReference type="PROSITE" id="PS51352">
    <property type="entry name" value="THIOREDOXIN_2"/>
    <property type="match status" value="1"/>
</dbReference>
<keyword evidence="5" id="KW-0472">Membrane</keyword>
<evidence type="ECO:0000259" key="6">
    <source>
        <dbReference type="PROSITE" id="PS51352"/>
    </source>
</evidence>
<comment type="subcellular location">
    <subcellularLocation>
        <location evidence="1">Cell envelope</location>
    </subcellularLocation>
</comment>
<evidence type="ECO:0000256" key="2">
    <source>
        <dbReference type="ARBA" id="ARBA00022748"/>
    </source>
</evidence>
<dbReference type="InterPro" id="IPR000866">
    <property type="entry name" value="AhpC/TSA"/>
</dbReference>
<dbReference type="InterPro" id="IPR013766">
    <property type="entry name" value="Thioredoxin_domain"/>
</dbReference>
<dbReference type="GO" id="GO:0017004">
    <property type="term" value="P:cytochrome complex assembly"/>
    <property type="evidence" value="ECO:0007669"/>
    <property type="project" value="UniProtKB-KW"/>
</dbReference>
<evidence type="ECO:0000256" key="3">
    <source>
        <dbReference type="ARBA" id="ARBA00023157"/>
    </source>
</evidence>
<dbReference type="GO" id="GO:0016209">
    <property type="term" value="F:antioxidant activity"/>
    <property type="evidence" value="ECO:0007669"/>
    <property type="project" value="InterPro"/>
</dbReference>
<dbReference type="EMBL" id="JAPHEG010000009">
    <property type="protein sequence ID" value="MDF2954280.1"/>
    <property type="molecule type" value="Genomic_DNA"/>
</dbReference>
<comment type="caution">
    <text evidence="7">The sequence shown here is derived from an EMBL/GenBank/DDBJ whole genome shotgun (WGS) entry which is preliminary data.</text>
</comment>
<reference evidence="7" key="1">
    <citation type="submission" date="2022-11" db="EMBL/GenBank/DDBJ databases">
        <title>Candidatus Alkanophaga archaea from heated hydrothermal vent sediment oxidize petroleum alkanes.</title>
        <authorList>
            <person name="Zehnle H."/>
            <person name="Laso-Perez R."/>
            <person name="Lipp J."/>
            <person name="Teske A."/>
            <person name="Wegener G."/>
        </authorList>
    </citation>
    <scope>NUCLEOTIDE SEQUENCE</scope>
    <source>
        <strain evidence="7">MCA70</strain>
    </source>
</reference>
<dbReference type="Gene3D" id="3.40.30.10">
    <property type="entry name" value="Glutaredoxin"/>
    <property type="match status" value="1"/>
</dbReference>
<dbReference type="GO" id="GO:0016853">
    <property type="term" value="F:isomerase activity"/>
    <property type="evidence" value="ECO:0007669"/>
    <property type="project" value="UniProtKB-KW"/>
</dbReference>
<protein>
    <submittedName>
        <fullName evidence="7">Thiol-disulfide isomerase or thioredoxin</fullName>
    </submittedName>
</protein>
<sequence length="178" mass="20654">MLKKDKKLFYTRGWEVVMKLKRFLFILILSLSIVYSVSIFSHTINFDFYTYKGKKVNLQNFKGKYVLLNLFTSYCSMCLVELKILNKLNNACKSDKYKIVSLLVDREGITVLPKIVNSNNITYTVGIAPSNIFEIFPDFSITPTTYILNQNGNLVERVVGYKNLKSWIDILNKYVNCN</sequence>
<accession>A0AAE3P541</accession>